<dbReference type="PRINTS" id="PR00413">
    <property type="entry name" value="HADHALOGNASE"/>
</dbReference>
<protein>
    <submittedName>
        <fullName evidence="1">HAD superfamily hydrolase</fullName>
    </submittedName>
</protein>
<dbReference type="InterPro" id="IPR006439">
    <property type="entry name" value="HAD-SF_hydro_IA"/>
</dbReference>
<dbReference type="eggNOG" id="COG1011">
    <property type="taxonomic scope" value="Bacteria"/>
</dbReference>
<dbReference type="InterPro" id="IPR023198">
    <property type="entry name" value="PGP-like_dom2"/>
</dbReference>
<dbReference type="SFLD" id="SFLDG01129">
    <property type="entry name" value="C1.5:_HAD__Beta-PGM__Phosphata"/>
    <property type="match status" value="1"/>
</dbReference>
<dbReference type="GO" id="GO:0016787">
    <property type="term" value="F:hydrolase activity"/>
    <property type="evidence" value="ECO:0007669"/>
    <property type="project" value="UniProtKB-KW"/>
</dbReference>
<name>A0A060RER7_9BACT</name>
<dbReference type="SFLD" id="SFLDS00003">
    <property type="entry name" value="Haloacid_Dehalogenase"/>
    <property type="match status" value="1"/>
</dbReference>
<dbReference type="AlphaFoldDB" id="A0A060RER7"/>
<keyword evidence="1" id="KW-0378">Hydrolase</keyword>
<dbReference type="KEGG" id="rbc:BN938_2873"/>
<proteinExistence type="predicted"/>
<evidence type="ECO:0000313" key="1">
    <source>
        <dbReference type="EMBL" id="CDN32939.1"/>
    </source>
</evidence>
<dbReference type="InterPro" id="IPR036412">
    <property type="entry name" value="HAD-like_sf"/>
</dbReference>
<dbReference type="NCBIfam" id="TIGR01509">
    <property type="entry name" value="HAD-SF-IA-v3"/>
    <property type="match status" value="1"/>
</dbReference>
<dbReference type="CDD" id="cd02603">
    <property type="entry name" value="HAD_sEH-N_like"/>
    <property type="match status" value="1"/>
</dbReference>
<dbReference type="STRING" id="1433126.BN938_2873"/>
<dbReference type="Gene3D" id="1.10.150.240">
    <property type="entry name" value="Putative phosphatase, domain 2"/>
    <property type="match status" value="1"/>
</dbReference>
<dbReference type="InterPro" id="IPR023214">
    <property type="entry name" value="HAD_sf"/>
</dbReference>
<sequence length="238" mass="27687">MSFIDDDTTRRLWGSFSGLINAIKMVLRDDFDKKIRNIIFDLGNVLWDIDISLSVRAFARLGLTGLKETDIHPNNIGLFLDLEIGAITNAEFWAGLSKFNPTRQVSEAELSAAWNLLLLPIDFRRYELLDRLHNNYNVYLLSNTNLPHREYFLTRFFVENPAGREFESYFDRCFYSDAMHLRKPDPRIYSQLLEQAGIRAEESLFIDDNAPNLVGANEVGLHTYHLKKPEKIFNLFFE</sequence>
<dbReference type="Gene3D" id="3.40.50.1000">
    <property type="entry name" value="HAD superfamily/HAD-like"/>
    <property type="match status" value="1"/>
</dbReference>
<dbReference type="PANTHER" id="PTHR43611">
    <property type="entry name" value="ALPHA-D-GLUCOSE 1-PHOSPHATE PHOSPHATASE"/>
    <property type="match status" value="1"/>
</dbReference>
<accession>A0A060RER7</accession>
<dbReference type="EMBL" id="HG934468">
    <property type="protein sequence ID" value="CDN32939.1"/>
    <property type="molecule type" value="Genomic_DNA"/>
</dbReference>
<organism evidence="1 2">
    <name type="scientific">Mucinivorans hirudinis</name>
    <dbReference type="NCBI Taxonomy" id="1433126"/>
    <lineage>
        <taxon>Bacteria</taxon>
        <taxon>Pseudomonadati</taxon>
        <taxon>Bacteroidota</taxon>
        <taxon>Bacteroidia</taxon>
        <taxon>Bacteroidales</taxon>
        <taxon>Rikenellaceae</taxon>
        <taxon>Mucinivorans</taxon>
    </lineage>
</organism>
<dbReference type="SUPFAM" id="SSF56784">
    <property type="entry name" value="HAD-like"/>
    <property type="match status" value="1"/>
</dbReference>
<gene>
    <name evidence="1" type="ORF">BN938_2873</name>
</gene>
<dbReference type="PANTHER" id="PTHR43611:SF3">
    <property type="entry name" value="FLAVIN MONONUCLEOTIDE HYDROLASE 1, CHLOROPLATIC"/>
    <property type="match status" value="1"/>
</dbReference>
<dbReference type="HOGENOM" id="CLU_045011_9_5_10"/>
<dbReference type="Proteomes" id="UP000027616">
    <property type="component" value="Chromosome I"/>
</dbReference>
<evidence type="ECO:0000313" key="2">
    <source>
        <dbReference type="Proteomes" id="UP000027616"/>
    </source>
</evidence>
<keyword evidence="2" id="KW-1185">Reference proteome</keyword>
<dbReference type="Pfam" id="PF00702">
    <property type="entry name" value="Hydrolase"/>
    <property type="match status" value="1"/>
</dbReference>
<reference evidence="1 2" key="1">
    <citation type="journal article" date="2015" name="Genome Announc.">
        <title>Complete Genome Sequence of the Novel Leech Symbiont Mucinivorans hirudinis M3T.</title>
        <authorList>
            <person name="Nelson M.C."/>
            <person name="Bomar L."/>
            <person name="Graf J."/>
        </authorList>
    </citation>
    <scope>NUCLEOTIDE SEQUENCE [LARGE SCALE GENOMIC DNA]</scope>
    <source>
        <strain evidence="2">M3</strain>
    </source>
</reference>